<evidence type="ECO:0000256" key="1">
    <source>
        <dbReference type="SAM" id="MobiDB-lite"/>
    </source>
</evidence>
<protein>
    <submittedName>
        <fullName evidence="2">Uncharacterized protein</fullName>
    </submittedName>
</protein>
<organism evidence="2 3">
    <name type="scientific">Gomphillus americanus</name>
    <dbReference type="NCBI Taxonomy" id="1940652"/>
    <lineage>
        <taxon>Eukaryota</taxon>
        <taxon>Fungi</taxon>
        <taxon>Dikarya</taxon>
        <taxon>Ascomycota</taxon>
        <taxon>Pezizomycotina</taxon>
        <taxon>Lecanoromycetes</taxon>
        <taxon>OSLEUM clade</taxon>
        <taxon>Ostropomycetidae</taxon>
        <taxon>Ostropales</taxon>
        <taxon>Graphidaceae</taxon>
        <taxon>Gomphilloideae</taxon>
        <taxon>Gomphillus</taxon>
    </lineage>
</organism>
<feature type="region of interest" description="Disordered" evidence="1">
    <location>
        <begin position="74"/>
        <end position="99"/>
    </location>
</feature>
<feature type="compositionally biased region" description="Acidic residues" evidence="1">
    <location>
        <begin position="74"/>
        <end position="94"/>
    </location>
</feature>
<dbReference type="Proteomes" id="UP000664169">
    <property type="component" value="Unassembled WGS sequence"/>
</dbReference>
<evidence type="ECO:0000313" key="2">
    <source>
        <dbReference type="EMBL" id="CAF9908359.1"/>
    </source>
</evidence>
<dbReference type="EMBL" id="CAJPDQ010000004">
    <property type="protein sequence ID" value="CAF9908359.1"/>
    <property type="molecule type" value="Genomic_DNA"/>
</dbReference>
<reference evidence="2" key="1">
    <citation type="submission" date="2021-03" db="EMBL/GenBank/DDBJ databases">
        <authorList>
            <person name="Tagirdzhanova G."/>
        </authorList>
    </citation>
    <scope>NUCLEOTIDE SEQUENCE</scope>
</reference>
<feature type="region of interest" description="Disordered" evidence="1">
    <location>
        <begin position="1"/>
        <end position="23"/>
    </location>
</feature>
<keyword evidence="3" id="KW-1185">Reference proteome</keyword>
<proteinExistence type="predicted"/>
<name>A0A8H3EKT3_9LECA</name>
<comment type="caution">
    <text evidence="2">The sequence shown here is derived from an EMBL/GenBank/DDBJ whole genome shotgun (WGS) entry which is preliminary data.</text>
</comment>
<sequence>MAIRATPRIAPRMTPARAPEESEAELELVVAGRFVDEEVGEVSDAVTPVAPVVLLVEAGNPLLNVDEIVLLSEDESELLDDGDDDGDNDGDNDAAGEVGLLDGDADGDGAMLLDEEEVELLDGAAAEVMDVNEVELMGVSELELGAEGGLDVLELGAGALSCFSAPCGSWH</sequence>
<accession>A0A8H3EKT3</accession>
<dbReference type="AlphaFoldDB" id="A0A8H3EKT3"/>
<gene>
    <name evidence="2" type="ORF">GOMPHAMPRED_006139</name>
</gene>
<evidence type="ECO:0000313" key="3">
    <source>
        <dbReference type="Proteomes" id="UP000664169"/>
    </source>
</evidence>